<keyword evidence="8" id="KW-1185">Reference proteome</keyword>
<dbReference type="EMBL" id="BMUE01000006">
    <property type="protein sequence ID" value="GGW53242.1"/>
    <property type="molecule type" value="Genomic_DNA"/>
</dbReference>
<comment type="caution">
    <text evidence="7">The sequence shown here is derived from an EMBL/GenBank/DDBJ whole genome shotgun (WGS) entry which is preliminary data.</text>
</comment>
<dbReference type="InterPro" id="IPR000399">
    <property type="entry name" value="TPP-bd_CS"/>
</dbReference>
<dbReference type="InterPro" id="IPR011766">
    <property type="entry name" value="TPP_enzyme_TPP-bd"/>
</dbReference>
<dbReference type="CDD" id="cd00568">
    <property type="entry name" value="TPP_enzymes"/>
    <property type="match status" value="1"/>
</dbReference>
<dbReference type="GO" id="GO:0000287">
    <property type="term" value="F:magnesium ion binding"/>
    <property type="evidence" value="ECO:0007669"/>
    <property type="project" value="InterPro"/>
</dbReference>
<dbReference type="InterPro" id="IPR029035">
    <property type="entry name" value="DHS-like_NAD/FAD-binding_dom"/>
</dbReference>
<dbReference type="Gene3D" id="3.40.50.970">
    <property type="match status" value="2"/>
</dbReference>
<dbReference type="InterPro" id="IPR029061">
    <property type="entry name" value="THDP-binding"/>
</dbReference>
<dbReference type="Proteomes" id="UP000620224">
    <property type="component" value="Unassembled WGS sequence"/>
</dbReference>
<dbReference type="GO" id="GO:0030976">
    <property type="term" value="F:thiamine pyrophosphate binding"/>
    <property type="evidence" value="ECO:0007669"/>
    <property type="project" value="InterPro"/>
</dbReference>
<dbReference type="GO" id="GO:0050660">
    <property type="term" value="F:flavin adenine dinucleotide binding"/>
    <property type="evidence" value="ECO:0007669"/>
    <property type="project" value="TreeGrafter"/>
</dbReference>
<dbReference type="InterPro" id="IPR012001">
    <property type="entry name" value="Thiamin_PyroP_enz_TPP-bd_dom"/>
</dbReference>
<dbReference type="SUPFAM" id="SSF52467">
    <property type="entry name" value="DHS-like NAD/FAD-binding domain"/>
    <property type="match status" value="1"/>
</dbReference>
<dbReference type="GO" id="GO:0009097">
    <property type="term" value="P:isoleucine biosynthetic process"/>
    <property type="evidence" value="ECO:0007669"/>
    <property type="project" value="TreeGrafter"/>
</dbReference>
<evidence type="ECO:0000256" key="2">
    <source>
        <dbReference type="ARBA" id="ARBA00023052"/>
    </source>
</evidence>
<gene>
    <name evidence="7" type="ORF">GCM10010503_33020</name>
</gene>
<feature type="domain" description="Thiamine pyrophosphate enzyme central" evidence="4">
    <location>
        <begin position="202"/>
        <end position="319"/>
    </location>
</feature>
<dbReference type="PROSITE" id="PS00187">
    <property type="entry name" value="TPP_ENZYMES"/>
    <property type="match status" value="1"/>
</dbReference>
<organism evidence="7 8">
    <name type="scientific">Streptomyces lucensis JCM 4490</name>
    <dbReference type="NCBI Taxonomy" id="1306176"/>
    <lineage>
        <taxon>Bacteria</taxon>
        <taxon>Bacillati</taxon>
        <taxon>Actinomycetota</taxon>
        <taxon>Actinomycetes</taxon>
        <taxon>Kitasatosporales</taxon>
        <taxon>Streptomycetaceae</taxon>
        <taxon>Streptomyces</taxon>
    </lineage>
</organism>
<protein>
    <recommendedName>
        <fullName evidence="9">Acetolactate synthase large subunit</fullName>
    </recommendedName>
</protein>
<sequence length="578" mass="59435">MSNTPDTNAETSAAAAWATAAAVLAASGTRTVFGLPGDDMYALEAAHRAGLRFVLCRDQRNALFMATGWAIQSGGVGVAVVGKGPAVTNTLTGLLEASASAAPLLLLSGGTGAQHRGSGAFQELDQLAVVAPLVKYAARVDHPDRLVPTLHRALLVARHERGPVYVELPEHLLAEAVTPAGEPAAPAAAETPQEVLAPAGSAALDALRTARRPILLVGGGMRHANGGREVERLAERTGAAIFCTASGRGTVDEAHPHFCGLAGLYTPEQAAPLWEDTDCVVALGSRLEETATFQWPAGLGREVPVLQVNLVAADFQTLLRGPKVLADAGAAVRSWLTALPAEDAGGGWAARVRAVHTAIHSDSRALLDGLAGSPDLHIAEVLRALDAELPADRILVQENGLQDMWSYKYPLYSCHAGAGSVVPSEQTSLGFGAAAALGVKLAAPGRPVVAFVGDGAFAMAAADLPTAVAHGGGLLYVVLRNGGYGWLQVQLDQRQEPVGDHAFVDPEAVTAPAPHLPGLHQVTVRDKASLAGDVALAWEKAAAGEVVVLNVPVRLTDAMFGADVAGGDFPVLAAPAGK</sequence>
<evidence type="ECO:0000259" key="4">
    <source>
        <dbReference type="Pfam" id="PF00205"/>
    </source>
</evidence>
<feature type="domain" description="Thiamine pyrophosphate enzyme N-terminal TPP-binding" evidence="6">
    <location>
        <begin position="21"/>
        <end position="128"/>
    </location>
</feature>
<keyword evidence="2 3" id="KW-0786">Thiamine pyrophosphate</keyword>
<dbReference type="AlphaFoldDB" id="A0A918J8G9"/>
<evidence type="ECO:0000259" key="5">
    <source>
        <dbReference type="Pfam" id="PF02775"/>
    </source>
</evidence>
<evidence type="ECO:0008006" key="9">
    <source>
        <dbReference type="Google" id="ProtNLM"/>
    </source>
</evidence>
<dbReference type="GO" id="GO:0009099">
    <property type="term" value="P:L-valine biosynthetic process"/>
    <property type="evidence" value="ECO:0007669"/>
    <property type="project" value="TreeGrafter"/>
</dbReference>
<comment type="similarity">
    <text evidence="1 3">Belongs to the TPP enzyme family.</text>
</comment>
<evidence type="ECO:0000256" key="3">
    <source>
        <dbReference type="RuleBase" id="RU362132"/>
    </source>
</evidence>
<dbReference type="PANTHER" id="PTHR18968">
    <property type="entry name" value="THIAMINE PYROPHOSPHATE ENZYMES"/>
    <property type="match status" value="1"/>
</dbReference>
<evidence type="ECO:0000256" key="1">
    <source>
        <dbReference type="ARBA" id="ARBA00007812"/>
    </source>
</evidence>
<proteinExistence type="inferred from homology"/>
<dbReference type="Gene3D" id="3.40.50.1220">
    <property type="entry name" value="TPP-binding domain"/>
    <property type="match status" value="1"/>
</dbReference>
<dbReference type="GO" id="GO:0003984">
    <property type="term" value="F:acetolactate synthase activity"/>
    <property type="evidence" value="ECO:0007669"/>
    <property type="project" value="TreeGrafter"/>
</dbReference>
<dbReference type="InterPro" id="IPR012000">
    <property type="entry name" value="Thiamin_PyroP_enz_cen_dom"/>
</dbReference>
<dbReference type="GO" id="GO:0005948">
    <property type="term" value="C:acetolactate synthase complex"/>
    <property type="evidence" value="ECO:0007669"/>
    <property type="project" value="TreeGrafter"/>
</dbReference>
<reference evidence="7" key="1">
    <citation type="journal article" date="2014" name="Int. J. Syst. Evol. Microbiol.">
        <title>Complete genome sequence of Corynebacterium casei LMG S-19264T (=DSM 44701T), isolated from a smear-ripened cheese.</title>
        <authorList>
            <consortium name="US DOE Joint Genome Institute (JGI-PGF)"/>
            <person name="Walter F."/>
            <person name="Albersmeier A."/>
            <person name="Kalinowski J."/>
            <person name="Ruckert C."/>
        </authorList>
    </citation>
    <scope>NUCLEOTIDE SEQUENCE</scope>
    <source>
        <strain evidence="7">JCM 4490</strain>
    </source>
</reference>
<dbReference type="Pfam" id="PF00205">
    <property type="entry name" value="TPP_enzyme_M"/>
    <property type="match status" value="1"/>
</dbReference>
<feature type="domain" description="Thiamine pyrophosphate enzyme TPP-binding" evidence="5">
    <location>
        <begin position="403"/>
        <end position="509"/>
    </location>
</feature>
<reference evidence="7" key="2">
    <citation type="submission" date="2020-09" db="EMBL/GenBank/DDBJ databases">
        <authorList>
            <person name="Sun Q."/>
            <person name="Ohkuma M."/>
        </authorList>
    </citation>
    <scope>NUCLEOTIDE SEQUENCE</scope>
    <source>
        <strain evidence="7">JCM 4490</strain>
    </source>
</reference>
<dbReference type="CDD" id="cd07035">
    <property type="entry name" value="TPP_PYR_POX_like"/>
    <property type="match status" value="1"/>
</dbReference>
<dbReference type="InterPro" id="IPR045229">
    <property type="entry name" value="TPP_enz"/>
</dbReference>
<name>A0A918J8G9_9ACTN</name>
<accession>A0A918J8G9</accession>
<dbReference type="PANTHER" id="PTHR18968:SF167">
    <property type="entry name" value="ACETOLACTATE SYNTHASE LARGE SUBUNIT ILVB2-RELATED"/>
    <property type="match status" value="1"/>
</dbReference>
<evidence type="ECO:0000313" key="7">
    <source>
        <dbReference type="EMBL" id="GGW53242.1"/>
    </source>
</evidence>
<dbReference type="SUPFAM" id="SSF52518">
    <property type="entry name" value="Thiamin diphosphate-binding fold (THDP-binding)"/>
    <property type="match status" value="2"/>
</dbReference>
<evidence type="ECO:0000259" key="6">
    <source>
        <dbReference type="Pfam" id="PF02776"/>
    </source>
</evidence>
<evidence type="ECO:0000313" key="8">
    <source>
        <dbReference type="Proteomes" id="UP000620224"/>
    </source>
</evidence>
<dbReference type="RefSeq" id="WP_190016079.1">
    <property type="nucleotide sequence ID" value="NZ_BMUE01000006.1"/>
</dbReference>
<dbReference type="Pfam" id="PF02776">
    <property type="entry name" value="TPP_enzyme_N"/>
    <property type="match status" value="1"/>
</dbReference>
<dbReference type="Pfam" id="PF02775">
    <property type="entry name" value="TPP_enzyme_C"/>
    <property type="match status" value="1"/>
</dbReference>